<feature type="transmembrane region" description="Helical" evidence="2">
    <location>
        <begin position="67"/>
        <end position="85"/>
    </location>
</feature>
<protein>
    <recommendedName>
        <fullName evidence="5">MFS transporter</fullName>
    </recommendedName>
</protein>
<evidence type="ECO:0008006" key="5">
    <source>
        <dbReference type="Google" id="ProtNLM"/>
    </source>
</evidence>
<accession>A0ABS4QMG6</accession>
<keyword evidence="4" id="KW-1185">Reference proteome</keyword>
<dbReference type="Proteomes" id="UP001519325">
    <property type="component" value="Unassembled WGS sequence"/>
</dbReference>
<evidence type="ECO:0000313" key="4">
    <source>
        <dbReference type="Proteomes" id="UP001519325"/>
    </source>
</evidence>
<keyword evidence="2" id="KW-0472">Membrane</keyword>
<feature type="transmembrane region" description="Helical" evidence="2">
    <location>
        <begin position="225"/>
        <end position="241"/>
    </location>
</feature>
<feature type="transmembrane region" description="Helical" evidence="2">
    <location>
        <begin position="190"/>
        <end position="213"/>
    </location>
</feature>
<feature type="transmembrane region" description="Helical" evidence="2">
    <location>
        <begin position="145"/>
        <end position="169"/>
    </location>
</feature>
<reference evidence="3 4" key="1">
    <citation type="submission" date="2021-03" db="EMBL/GenBank/DDBJ databases">
        <title>Sequencing the genomes of 1000 actinobacteria strains.</title>
        <authorList>
            <person name="Klenk H.-P."/>
        </authorList>
    </citation>
    <scope>NUCLEOTIDE SEQUENCE [LARGE SCALE GENOMIC DNA]</scope>
    <source>
        <strain evidence="3 4">DSM 45516</strain>
    </source>
</reference>
<evidence type="ECO:0000256" key="2">
    <source>
        <dbReference type="SAM" id="Phobius"/>
    </source>
</evidence>
<evidence type="ECO:0000256" key="1">
    <source>
        <dbReference type="SAM" id="MobiDB-lite"/>
    </source>
</evidence>
<feature type="transmembrane region" description="Helical" evidence="2">
    <location>
        <begin position="413"/>
        <end position="431"/>
    </location>
</feature>
<dbReference type="EMBL" id="JAGGMR010000001">
    <property type="protein sequence ID" value="MBP2192748.1"/>
    <property type="molecule type" value="Genomic_DNA"/>
</dbReference>
<proteinExistence type="predicted"/>
<keyword evidence="2" id="KW-0812">Transmembrane</keyword>
<dbReference type="RefSeq" id="WP_281070395.1">
    <property type="nucleotide sequence ID" value="NZ_JAGGMR010000001.1"/>
</dbReference>
<feature type="region of interest" description="Disordered" evidence="1">
    <location>
        <begin position="311"/>
        <end position="344"/>
    </location>
</feature>
<gene>
    <name evidence="3" type="ORF">BJ987_005649</name>
</gene>
<keyword evidence="2" id="KW-1133">Transmembrane helix</keyword>
<evidence type="ECO:0000313" key="3">
    <source>
        <dbReference type="EMBL" id="MBP2192748.1"/>
    </source>
</evidence>
<name>A0ABS4QMG6_9NOCA</name>
<sequence length="446" mass="41194">MMRAGIGGLILCGALAGPVAGGQLALLAKPFGGVVGIPSAAVGYLAISAFALGCVTAAIRPGRSVRVGGVCGVIAGMAFAIAGLVSTPWMFTTAVLVAGAGTGPAFVAGRMRALAGSTLTGWHIVTALGVVVAAAVAAVCQRSPGTGLFVSGLLAASCAAVAVFAPDGADSATAVGRRPGDRLIPAPMRWALAGYGALGLLVGGTVLPALHLLLFRWNAVGSEQATWLVFAALPAVFAVALPTPDPSAVVPLLALAAGGPLLVGTAPGEATLAIGIAVALAAAARAARGLDGEIRAAILLSGAGVPSATGATGVPSGAGATGVPSGAGATGVPSGAGATGVPSGAGATGVPSGAGAASVPSGAGAASVPSGAGAATVPSGAGAATVLVAAVAAATGLGLVSALARLAGTGSGLAVLAGAGVGCALLCGRLAPRPAGAEPVFPGGTT</sequence>
<feature type="transmembrane region" description="Helical" evidence="2">
    <location>
        <begin position="386"/>
        <end position="407"/>
    </location>
</feature>
<comment type="caution">
    <text evidence="3">The sequence shown here is derived from an EMBL/GenBank/DDBJ whole genome shotgun (WGS) entry which is preliminary data.</text>
</comment>
<feature type="transmembrane region" description="Helical" evidence="2">
    <location>
        <begin position="270"/>
        <end position="287"/>
    </location>
</feature>
<feature type="transmembrane region" description="Helical" evidence="2">
    <location>
        <begin position="121"/>
        <end position="139"/>
    </location>
</feature>
<feature type="transmembrane region" description="Helical" evidence="2">
    <location>
        <begin position="31"/>
        <end position="55"/>
    </location>
</feature>
<organism evidence="3 4">
    <name type="scientific">Nocardia goodfellowii</name>
    <dbReference type="NCBI Taxonomy" id="882446"/>
    <lineage>
        <taxon>Bacteria</taxon>
        <taxon>Bacillati</taxon>
        <taxon>Actinomycetota</taxon>
        <taxon>Actinomycetes</taxon>
        <taxon>Mycobacteriales</taxon>
        <taxon>Nocardiaceae</taxon>
        <taxon>Nocardia</taxon>
    </lineage>
</organism>